<keyword evidence="1 4" id="KW-0349">Heme</keyword>
<evidence type="ECO:0000256" key="2">
    <source>
        <dbReference type="ARBA" id="ARBA00022723"/>
    </source>
</evidence>
<gene>
    <name evidence="7" type="ORF">SAMN04488498_102294</name>
</gene>
<dbReference type="PANTHER" id="PTHR35008">
    <property type="entry name" value="BLL4482 PROTEIN-RELATED"/>
    <property type="match status" value="1"/>
</dbReference>
<dbReference type="GO" id="GO:0009055">
    <property type="term" value="F:electron transfer activity"/>
    <property type="evidence" value="ECO:0007669"/>
    <property type="project" value="InterPro"/>
</dbReference>
<keyword evidence="5" id="KW-0732">Signal</keyword>
<proteinExistence type="predicted"/>
<reference evidence="7 8" key="1">
    <citation type="submission" date="2016-10" db="EMBL/GenBank/DDBJ databases">
        <authorList>
            <person name="Varghese N."/>
            <person name="Submissions S."/>
        </authorList>
    </citation>
    <scope>NUCLEOTIDE SEQUENCE [LARGE SCALE GENOMIC DNA]</scope>
    <source>
        <strain evidence="7 8">DSM 21822</strain>
    </source>
</reference>
<dbReference type="InterPro" id="IPR009056">
    <property type="entry name" value="Cyt_c-like_dom"/>
</dbReference>
<protein>
    <submittedName>
        <fullName evidence="7">Cytochrome c, mono-and diheme variants</fullName>
    </submittedName>
</protein>
<dbReference type="Pfam" id="PF13442">
    <property type="entry name" value="Cytochrome_CBB3"/>
    <property type="match status" value="1"/>
</dbReference>
<evidence type="ECO:0000256" key="5">
    <source>
        <dbReference type="SAM" id="SignalP"/>
    </source>
</evidence>
<name>A0A1I3WKD0_9HYPH</name>
<dbReference type="OrthoDB" id="5523448at2"/>
<feature type="signal peptide" evidence="5">
    <location>
        <begin position="1"/>
        <end position="21"/>
    </location>
</feature>
<dbReference type="AlphaFoldDB" id="A0A1I3WKD0"/>
<dbReference type="GO" id="GO:0046872">
    <property type="term" value="F:metal ion binding"/>
    <property type="evidence" value="ECO:0007669"/>
    <property type="project" value="UniProtKB-KW"/>
</dbReference>
<dbReference type="InterPro" id="IPR051459">
    <property type="entry name" value="Cytochrome_c-type_DH"/>
</dbReference>
<dbReference type="GO" id="GO:0020037">
    <property type="term" value="F:heme binding"/>
    <property type="evidence" value="ECO:0007669"/>
    <property type="project" value="InterPro"/>
</dbReference>
<evidence type="ECO:0000259" key="6">
    <source>
        <dbReference type="PROSITE" id="PS51007"/>
    </source>
</evidence>
<feature type="domain" description="Cytochrome c" evidence="6">
    <location>
        <begin position="37"/>
        <end position="116"/>
    </location>
</feature>
<keyword evidence="3 4" id="KW-0408">Iron</keyword>
<evidence type="ECO:0000313" key="8">
    <source>
        <dbReference type="Proteomes" id="UP000323300"/>
    </source>
</evidence>
<evidence type="ECO:0000313" key="7">
    <source>
        <dbReference type="EMBL" id="SFK07912.1"/>
    </source>
</evidence>
<dbReference type="Proteomes" id="UP000323300">
    <property type="component" value="Unassembled WGS sequence"/>
</dbReference>
<evidence type="ECO:0000256" key="4">
    <source>
        <dbReference type="PROSITE-ProRule" id="PRU00433"/>
    </source>
</evidence>
<organism evidence="7 8">
    <name type="scientific">Neomesorhizobium albiziae</name>
    <dbReference type="NCBI Taxonomy" id="335020"/>
    <lineage>
        <taxon>Bacteria</taxon>
        <taxon>Pseudomonadati</taxon>
        <taxon>Pseudomonadota</taxon>
        <taxon>Alphaproteobacteria</taxon>
        <taxon>Hyphomicrobiales</taxon>
        <taxon>Phyllobacteriaceae</taxon>
        <taxon>Neomesorhizobium</taxon>
    </lineage>
</organism>
<dbReference type="PROSITE" id="PS51007">
    <property type="entry name" value="CYTC"/>
    <property type="match status" value="1"/>
</dbReference>
<evidence type="ECO:0000256" key="3">
    <source>
        <dbReference type="ARBA" id="ARBA00023004"/>
    </source>
</evidence>
<dbReference type="InterPro" id="IPR036909">
    <property type="entry name" value="Cyt_c-like_dom_sf"/>
</dbReference>
<sequence length="134" mass="13811">MNRITISAAAAAIAVFTTVPAFPQSSDSTGFGAATKIEAKDGAGIYASLCQGCHMPDGVGAVGAGKYPALAKNENLEAGAYPVFMVVSGQKAMPPLGSYLDDEQVAAVVTYIRTNFDNNYTDAVSTEDVQAARP</sequence>
<dbReference type="PANTHER" id="PTHR35008:SF9">
    <property type="entry name" value="CYTOCHROME C DOMAIN-CONTAINING PROTEIN"/>
    <property type="match status" value="1"/>
</dbReference>
<dbReference type="RefSeq" id="WP_149758946.1">
    <property type="nucleotide sequence ID" value="NZ_BSPE01000028.1"/>
</dbReference>
<evidence type="ECO:0000256" key="1">
    <source>
        <dbReference type="ARBA" id="ARBA00022617"/>
    </source>
</evidence>
<feature type="chain" id="PRO_5009302321" evidence="5">
    <location>
        <begin position="22"/>
        <end position="134"/>
    </location>
</feature>
<accession>A0A1I3WKD0</accession>
<dbReference type="EMBL" id="FOSL01000002">
    <property type="protein sequence ID" value="SFK07912.1"/>
    <property type="molecule type" value="Genomic_DNA"/>
</dbReference>
<keyword evidence="2 4" id="KW-0479">Metal-binding</keyword>
<keyword evidence="8" id="KW-1185">Reference proteome</keyword>
<dbReference type="SUPFAM" id="SSF46626">
    <property type="entry name" value="Cytochrome c"/>
    <property type="match status" value="1"/>
</dbReference>
<dbReference type="Gene3D" id="1.10.760.10">
    <property type="entry name" value="Cytochrome c-like domain"/>
    <property type="match status" value="1"/>
</dbReference>